<accession>G3XKU2</accession>
<evidence type="ECO:0000313" key="2">
    <source>
        <dbReference type="EMBL" id="BAL02934.1"/>
    </source>
</evidence>
<organism evidence="2">
    <name type="scientific">Pholiota microspora</name>
    <name type="common">White-rot fungus</name>
    <name type="synonym">Pholiota nameko</name>
    <dbReference type="NCBI Taxonomy" id="1538424"/>
    <lineage>
        <taxon>Eukaryota</taxon>
        <taxon>Fungi</taxon>
        <taxon>Dikarya</taxon>
        <taxon>Basidiomycota</taxon>
        <taxon>Agaricomycotina</taxon>
        <taxon>Agaricomycetes</taxon>
        <taxon>Agaricomycetidae</taxon>
        <taxon>Agaricales</taxon>
        <taxon>Agaricineae</taxon>
        <taxon>Strophariaceae</taxon>
        <taxon>Pholiota</taxon>
    </lineage>
</organism>
<dbReference type="AlphaFoldDB" id="G3XKU2"/>
<feature type="compositionally biased region" description="Low complexity" evidence="1">
    <location>
        <begin position="108"/>
        <end position="120"/>
    </location>
</feature>
<feature type="region of interest" description="Disordered" evidence="1">
    <location>
        <begin position="100"/>
        <end position="143"/>
    </location>
</feature>
<feature type="region of interest" description="Disordered" evidence="1">
    <location>
        <begin position="1"/>
        <end position="47"/>
    </location>
</feature>
<proteinExistence type="evidence at transcript level"/>
<evidence type="ECO:0000256" key="1">
    <source>
        <dbReference type="SAM" id="MobiDB-lite"/>
    </source>
</evidence>
<dbReference type="EMBL" id="AB672732">
    <property type="protein sequence ID" value="BAL02934.1"/>
    <property type="molecule type" value="mRNA"/>
</dbReference>
<gene>
    <name evidence="2" type="primary">pdi351</name>
</gene>
<sequence length="164" mass="18157">MSSPITIRRSSPSSESSTASSSSPTQALYVPVHRRSPSTSTSGLDDVTHQFEAQVTDTHAQRRIYSTEYLLSLRPFAAEGIKEKIIAVCPEAVLPRRVHKRVENSQRSATESTPETTPAPLRRITSRRTRLAGRAPERRKQALGLHNDSWRGLASMQARPLVSV</sequence>
<reference evidence="2" key="1">
    <citation type="submission" date="2011-09" db="EMBL/GenBank/DDBJ databases">
        <title>Phosphate deficiency-inducible genes from Pholiota nameko strain N2.</title>
        <authorList>
            <person name="Kudo T."/>
            <person name="Tasaki Y."/>
            <person name="Hara T."/>
            <person name="Joh T."/>
        </authorList>
    </citation>
    <scope>NUCLEOTIDE SEQUENCE</scope>
    <source>
        <strain evidence="2">N2</strain>
    </source>
</reference>
<feature type="compositionally biased region" description="Low complexity" evidence="1">
    <location>
        <begin position="1"/>
        <end position="25"/>
    </location>
</feature>
<name>G3XKU2_PHOMI</name>
<protein>
    <submittedName>
        <fullName evidence="2">Uncharacterized protein pdi351</fullName>
    </submittedName>
</protein>